<accession>A0A9Q1CVI2</accession>
<evidence type="ECO:0000313" key="3">
    <source>
        <dbReference type="Proteomes" id="UP001152803"/>
    </source>
</evidence>
<organism evidence="2 3">
    <name type="scientific">Conger conger</name>
    <name type="common">Conger eel</name>
    <name type="synonym">Muraena conger</name>
    <dbReference type="NCBI Taxonomy" id="82655"/>
    <lineage>
        <taxon>Eukaryota</taxon>
        <taxon>Metazoa</taxon>
        <taxon>Chordata</taxon>
        <taxon>Craniata</taxon>
        <taxon>Vertebrata</taxon>
        <taxon>Euteleostomi</taxon>
        <taxon>Actinopterygii</taxon>
        <taxon>Neopterygii</taxon>
        <taxon>Teleostei</taxon>
        <taxon>Anguilliformes</taxon>
        <taxon>Congridae</taxon>
        <taxon>Conger</taxon>
    </lineage>
</organism>
<feature type="region of interest" description="Disordered" evidence="1">
    <location>
        <begin position="35"/>
        <end position="62"/>
    </location>
</feature>
<dbReference type="AlphaFoldDB" id="A0A9Q1CVI2"/>
<sequence>MLRGVYGWIAKTGQMSNSGAYLLYPISGGFLSETQPATTPTWERRRIKEPEKTKRKDTCSSC</sequence>
<protein>
    <submittedName>
        <fullName evidence="2">Uncharacterized protein</fullName>
    </submittedName>
</protein>
<gene>
    <name evidence="2" type="ORF">COCON_G00230950</name>
</gene>
<keyword evidence="3" id="KW-1185">Reference proteome</keyword>
<evidence type="ECO:0000256" key="1">
    <source>
        <dbReference type="SAM" id="MobiDB-lite"/>
    </source>
</evidence>
<name>A0A9Q1CVI2_CONCO</name>
<comment type="caution">
    <text evidence="2">The sequence shown here is derived from an EMBL/GenBank/DDBJ whole genome shotgun (WGS) entry which is preliminary data.</text>
</comment>
<reference evidence="2" key="1">
    <citation type="journal article" date="2023" name="Science">
        <title>Genome structures resolve the early diversification of teleost fishes.</title>
        <authorList>
            <person name="Parey E."/>
            <person name="Louis A."/>
            <person name="Montfort J."/>
            <person name="Bouchez O."/>
            <person name="Roques C."/>
            <person name="Iampietro C."/>
            <person name="Lluch J."/>
            <person name="Castinel A."/>
            <person name="Donnadieu C."/>
            <person name="Desvignes T."/>
            <person name="Floi Bucao C."/>
            <person name="Jouanno E."/>
            <person name="Wen M."/>
            <person name="Mejri S."/>
            <person name="Dirks R."/>
            <person name="Jansen H."/>
            <person name="Henkel C."/>
            <person name="Chen W.J."/>
            <person name="Zahm M."/>
            <person name="Cabau C."/>
            <person name="Klopp C."/>
            <person name="Thompson A.W."/>
            <person name="Robinson-Rechavi M."/>
            <person name="Braasch I."/>
            <person name="Lecointre G."/>
            <person name="Bobe J."/>
            <person name="Postlethwait J.H."/>
            <person name="Berthelot C."/>
            <person name="Roest Crollius H."/>
            <person name="Guiguen Y."/>
        </authorList>
    </citation>
    <scope>NUCLEOTIDE SEQUENCE</scope>
    <source>
        <strain evidence="2">Concon-B</strain>
    </source>
</reference>
<dbReference type="Proteomes" id="UP001152803">
    <property type="component" value="Unassembled WGS sequence"/>
</dbReference>
<dbReference type="EMBL" id="JAFJMO010000019">
    <property type="protein sequence ID" value="KAJ8249879.1"/>
    <property type="molecule type" value="Genomic_DNA"/>
</dbReference>
<feature type="compositionally biased region" description="Basic and acidic residues" evidence="1">
    <location>
        <begin position="42"/>
        <end position="62"/>
    </location>
</feature>
<evidence type="ECO:0000313" key="2">
    <source>
        <dbReference type="EMBL" id="KAJ8249879.1"/>
    </source>
</evidence>
<proteinExistence type="predicted"/>